<organism evidence="8 9">
    <name type="scientific">Lachnellula suecica</name>
    <dbReference type="NCBI Taxonomy" id="602035"/>
    <lineage>
        <taxon>Eukaryota</taxon>
        <taxon>Fungi</taxon>
        <taxon>Dikarya</taxon>
        <taxon>Ascomycota</taxon>
        <taxon>Pezizomycotina</taxon>
        <taxon>Leotiomycetes</taxon>
        <taxon>Helotiales</taxon>
        <taxon>Lachnaceae</taxon>
        <taxon>Lachnellula</taxon>
    </lineage>
</organism>
<dbReference type="Gene3D" id="2.130.10.10">
    <property type="entry name" value="YVTN repeat-like/Quinoprotein amine dehydrogenase"/>
    <property type="match status" value="1"/>
</dbReference>
<feature type="repeat" description="WD" evidence="6">
    <location>
        <begin position="180"/>
        <end position="213"/>
    </location>
</feature>
<accession>A0A8T9BY79</accession>
<feature type="compositionally biased region" description="Polar residues" evidence="7">
    <location>
        <begin position="409"/>
        <end position="420"/>
    </location>
</feature>
<dbReference type="AlphaFoldDB" id="A0A8T9BY79"/>
<evidence type="ECO:0000256" key="2">
    <source>
        <dbReference type="ARBA" id="ARBA00022574"/>
    </source>
</evidence>
<feature type="region of interest" description="Disordered" evidence="7">
    <location>
        <begin position="402"/>
        <end position="433"/>
    </location>
</feature>
<evidence type="ECO:0000313" key="9">
    <source>
        <dbReference type="Proteomes" id="UP000469558"/>
    </source>
</evidence>
<keyword evidence="3" id="KW-0677">Repeat</keyword>
<name>A0A8T9BY79_9HELO</name>
<dbReference type="OrthoDB" id="7318948at2759"/>
<gene>
    <name evidence="8" type="primary">eed</name>
    <name evidence="8" type="ORF">LSUE1_G006302</name>
</gene>
<evidence type="ECO:0000256" key="7">
    <source>
        <dbReference type="SAM" id="MobiDB-lite"/>
    </source>
</evidence>
<evidence type="ECO:0000313" key="8">
    <source>
        <dbReference type="EMBL" id="TVY64271.1"/>
    </source>
</evidence>
<keyword evidence="4" id="KW-0805">Transcription regulation</keyword>
<comment type="caution">
    <text evidence="8">The sequence shown here is derived from an EMBL/GenBank/DDBJ whole genome shotgun (WGS) entry which is preliminary data.</text>
</comment>
<dbReference type="InterPro" id="IPR001680">
    <property type="entry name" value="WD40_rpt"/>
</dbReference>
<feature type="repeat" description="WD" evidence="6">
    <location>
        <begin position="131"/>
        <end position="166"/>
    </location>
</feature>
<proteinExistence type="inferred from homology"/>
<evidence type="ECO:0000256" key="4">
    <source>
        <dbReference type="ARBA" id="ARBA00023015"/>
    </source>
</evidence>
<evidence type="ECO:0000256" key="1">
    <source>
        <dbReference type="ARBA" id="ARBA00008075"/>
    </source>
</evidence>
<feature type="compositionally biased region" description="Basic and acidic residues" evidence="7">
    <location>
        <begin position="421"/>
        <end position="433"/>
    </location>
</feature>
<protein>
    <submittedName>
        <fullName evidence="8">Polycomb protein eed</fullName>
    </submittedName>
</protein>
<dbReference type="InterPro" id="IPR015943">
    <property type="entry name" value="WD40/YVTN_repeat-like_dom_sf"/>
</dbReference>
<evidence type="ECO:0000256" key="6">
    <source>
        <dbReference type="PROSITE-ProRule" id="PRU00221"/>
    </source>
</evidence>
<feature type="compositionally biased region" description="Polar residues" evidence="7">
    <location>
        <begin position="296"/>
        <end position="306"/>
    </location>
</feature>
<keyword evidence="9" id="KW-1185">Reference proteome</keyword>
<dbReference type="Pfam" id="PF00400">
    <property type="entry name" value="WD40"/>
    <property type="match status" value="2"/>
</dbReference>
<dbReference type="SMART" id="SM00320">
    <property type="entry name" value="WD40"/>
    <property type="match status" value="3"/>
</dbReference>
<comment type="similarity">
    <text evidence="1">Belongs to the WD repeat ESC family.</text>
</comment>
<keyword evidence="5" id="KW-0804">Transcription</keyword>
<sequence length="460" mass="51392">MASRQHKPEWELPSLKDSHQMPEIECDFYGVQFYPYTEPGVDPIFAIVGGKHILVCRPPEVGKENGRTEIIQYVTDEESSRDRMGNTIEEDYYTCVWTKDYETGDPLLCVAGLSATIKIINVVTGKLLRTLYGHGGDINDLIISPKTPYILASASNDSSVRIWSLDPAHAKQPCTVILDGYGHRETVMSLSFHATGRYLLSAGVDHIINLWTLPELPDSKTGTNQPTRIYYPHFSTSEIHDNIVDCVAFSGDLILSKAANENCIVLWSINNFDSAHPQPPLTSAPTTHDAQRDTRSAFSNPIPSSKGHSAPYVRLLQFNIPDSEIMFMRFSLFPGSHTMNPVLAFCNTSSKVYFWDLRRLEAYNDALDLGGDVKDPNVRPAFMNPFQHRVRGGGGAVARLHMQRAASPAESSNSTNTGSDVQEREKDKARNIDWERSMKGWRKKYEAGASLVNIDAHKEE</sequence>
<keyword evidence="2 6" id="KW-0853">WD repeat</keyword>
<feature type="region of interest" description="Disordered" evidence="7">
    <location>
        <begin position="278"/>
        <end position="306"/>
    </location>
</feature>
<dbReference type="SUPFAM" id="SSF50978">
    <property type="entry name" value="WD40 repeat-like"/>
    <property type="match status" value="1"/>
</dbReference>
<dbReference type="Proteomes" id="UP000469558">
    <property type="component" value="Unassembled WGS sequence"/>
</dbReference>
<dbReference type="PROSITE" id="PS50294">
    <property type="entry name" value="WD_REPEATS_REGION"/>
    <property type="match status" value="2"/>
</dbReference>
<evidence type="ECO:0000256" key="3">
    <source>
        <dbReference type="ARBA" id="ARBA00022737"/>
    </source>
</evidence>
<dbReference type="EMBL" id="QGMK01001779">
    <property type="protein sequence ID" value="TVY64271.1"/>
    <property type="molecule type" value="Genomic_DNA"/>
</dbReference>
<reference evidence="8 9" key="1">
    <citation type="submission" date="2018-05" db="EMBL/GenBank/DDBJ databases">
        <title>Genome sequencing and assembly of the regulated plant pathogen Lachnellula willkommii and related sister species for the development of diagnostic species identification markers.</title>
        <authorList>
            <person name="Giroux E."/>
            <person name="Bilodeau G."/>
        </authorList>
    </citation>
    <scope>NUCLEOTIDE SEQUENCE [LARGE SCALE GENOMIC DNA]</scope>
    <source>
        <strain evidence="8 9">CBS 268.59</strain>
    </source>
</reference>
<dbReference type="InterPro" id="IPR036322">
    <property type="entry name" value="WD40_repeat_dom_sf"/>
</dbReference>
<evidence type="ECO:0000256" key="5">
    <source>
        <dbReference type="ARBA" id="ARBA00023163"/>
    </source>
</evidence>
<feature type="non-terminal residue" evidence="8">
    <location>
        <position position="460"/>
    </location>
</feature>
<dbReference type="InterPro" id="IPR051243">
    <property type="entry name" value="PcG_WD-repeat"/>
</dbReference>
<dbReference type="PANTHER" id="PTHR10253">
    <property type="entry name" value="POLYCOMB PROTEIN"/>
    <property type="match status" value="1"/>
</dbReference>
<dbReference type="PROSITE" id="PS50082">
    <property type="entry name" value="WD_REPEATS_2"/>
    <property type="match status" value="2"/>
</dbReference>